<reference evidence="2 3" key="1">
    <citation type="journal article" date="2014" name="BMC Genomics">
        <title>Comparative genome sequencing reveals chemotype-specific gene clusters in the toxigenic black mold Stachybotrys.</title>
        <authorList>
            <person name="Semeiks J."/>
            <person name="Borek D."/>
            <person name="Otwinowski Z."/>
            <person name="Grishin N.V."/>
        </authorList>
    </citation>
    <scope>NUCLEOTIDE SEQUENCE [LARGE SCALE GENOMIC DNA]</scope>
    <source>
        <strain evidence="3">CBS 109288 / IBT 7711</strain>
    </source>
</reference>
<organism evidence="2 3">
    <name type="scientific">Stachybotrys chartarum (strain CBS 109288 / IBT 7711)</name>
    <name type="common">Toxic black mold</name>
    <name type="synonym">Stilbospora chartarum</name>
    <dbReference type="NCBI Taxonomy" id="1280523"/>
    <lineage>
        <taxon>Eukaryota</taxon>
        <taxon>Fungi</taxon>
        <taxon>Dikarya</taxon>
        <taxon>Ascomycota</taxon>
        <taxon>Pezizomycotina</taxon>
        <taxon>Sordariomycetes</taxon>
        <taxon>Hypocreomycetidae</taxon>
        <taxon>Hypocreales</taxon>
        <taxon>Stachybotryaceae</taxon>
        <taxon>Stachybotrys</taxon>
    </lineage>
</organism>
<dbReference type="HOGENOM" id="CLU_037155_3_0_1"/>
<proteinExistence type="predicted"/>
<dbReference type="EMBL" id="KL648750">
    <property type="protein sequence ID" value="KEY64215.1"/>
    <property type="molecule type" value="Genomic_DNA"/>
</dbReference>
<evidence type="ECO:0008006" key="4">
    <source>
        <dbReference type="Google" id="ProtNLM"/>
    </source>
</evidence>
<keyword evidence="1" id="KW-0732">Signal</keyword>
<feature type="chain" id="PRO_5001770839" description="DUF4419 domain-containing protein" evidence="1">
    <location>
        <begin position="17"/>
        <end position="422"/>
    </location>
</feature>
<evidence type="ECO:0000313" key="3">
    <source>
        <dbReference type="Proteomes" id="UP000028045"/>
    </source>
</evidence>
<dbReference type="PANTHER" id="PTHR31252">
    <property type="entry name" value="DUF4419 DOMAIN-CONTAINING PROTEIN"/>
    <property type="match status" value="1"/>
</dbReference>
<sequence>MLCTSLLFVFAALVAGDVTITVSDVEPRPYDFSRAVSSPTELLNASCPEELAATNPYQPQVLLSSFSNTDDDFPTDLFASSDGLVRGALEAWGQHQHLILRPDEIWFEILAQLNMYMAVHAEDLRSLFVDHEGRETIEVWENTWYNVVAAFADEIQQRVRTDWLQEWIMPGFSTSTPNDELTATVLMMGLMQHYFEFAGGIICGLPRVTLLGEREDWVRLVDKLEHLGDFGEEPTAYARNLRPILRRFVQTFDEPTSEETRSFWTQIVRAERRFSCGAGPVEYNVSGWITGFLHWRTDGSLRVPAGYEDDRAIALDGVAYAPLPLEDVPAGYAKVPLRMMDYPAAGEETTAYLLAGNVAVRRTAGGGREGGFVNAAPASAWFMYAPVDANYITGPGMGSAGELRGLAEGFGTCRAGYGLGVL</sequence>
<protein>
    <recommendedName>
        <fullName evidence="4">DUF4419 domain-containing protein</fullName>
    </recommendedName>
</protein>
<evidence type="ECO:0000256" key="1">
    <source>
        <dbReference type="SAM" id="SignalP"/>
    </source>
</evidence>
<keyword evidence="3" id="KW-1185">Reference proteome</keyword>
<dbReference type="AlphaFoldDB" id="A0A084AFY6"/>
<dbReference type="PANTHER" id="PTHR31252:SF11">
    <property type="entry name" value="DUF4419 DOMAIN-CONTAINING PROTEIN"/>
    <property type="match status" value="1"/>
</dbReference>
<name>A0A084AFY6_STACB</name>
<accession>A0A084AFY6</accession>
<dbReference type="Pfam" id="PF14388">
    <property type="entry name" value="DUF4419"/>
    <property type="match status" value="1"/>
</dbReference>
<feature type="signal peptide" evidence="1">
    <location>
        <begin position="1"/>
        <end position="16"/>
    </location>
</feature>
<dbReference type="OrthoDB" id="9978173at2759"/>
<dbReference type="Proteomes" id="UP000028045">
    <property type="component" value="Unassembled WGS sequence"/>
</dbReference>
<gene>
    <name evidence="2" type="ORF">S7711_03504</name>
</gene>
<evidence type="ECO:0000313" key="2">
    <source>
        <dbReference type="EMBL" id="KEY64215.1"/>
    </source>
</evidence>
<dbReference type="InterPro" id="IPR025533">
    <property type="entry name" value="DUF4419"/>
</dbReference>